<feature type="transmembrane region" description="Helical" evidence="1">
    <location>
        <begin position="7"/>
        <end position="26"/>
    </location>
</feature>
<proteinExistence type="predicted"/>
<organism evidence="2 3">
    <name type="scientific">Shouchella xiaoxiensis</name>
    <dbReference type="NCBI Taxonomy" id="766895"/>
    <lineage>
        <taxon>Bacteria</taxon>
        <taxon>Bacillati</taxon>
        <taxon>Bacillota</taxon>
        <taxon>Bacilli</taxon>
        <taxon>Bacillales</taxon>
        <taxon>Bacillaceae</taxon>
        <taxon>Shouchella</taxon>
    </lineage>
</organism>
<dbReference type="Proteomes" id="UP001179280">
    <property type="component" value="Unassembled WGS sequence"/>
</dbReference>
<name>A0ABS2SQF0_9BACI</name>
<dbReference type="EMBL" id="JAFBCV010000002">
    <property type="protein sequence ID" value="MBM7837748.1"/>
    <property type="molecule type" value="Genomic_DNA"/>
</dbReference>
<sequence length="64" mass="7650">MFTKRFIIMYTVLVFLIPGLFTLWDVIQDQPINWFSNFMYGVSLAFLIMLLELFLVGKRPNEEE</sequence>
<evidence type="ECO:0000256" key="1">
    <source>
        <dbReference type="SAM" id="Phobius"/>
    </source>
</evidence>
<evidence type="ECO:0000313" key="2">
    <source>
        <dbReference type="EMBL" id="MBM7837748.1"/>
    </source>
</evidence>
<comment type="caution">
    <text evidence="2">The sequence shown here is derived from an EMBL/GenBank/DDBJ whole genome shotgun (WGS) entry which is preliminary data.</text>
</comment>
<feature type="transmembrane region" description="Helical" evidence="1">
    <location>
        <begin position="38"/>
        <end position="56"/>
    </location>
</feature>
<keyword evidence="1" id="KW-1133">Transmembrane helix</keyword>
<keyword evidence="1" id="KW-0472">Membrane</keyword>
<accession>A0ABS2SQF0</accession>
<keyword evidence="3" id="KW-1185">Reference proteome</keyword>
<dbReference type="RefSeq" id="WP_035422445.1">
    <property type="nucleotide sequence ID" value="NZ_JAFBCV010000002.1"/>
</dbReference>
<protein>
    <submittedName>
        <fullName evidence="2">Uncharacterized protein</fullName>
    </submittedName>
</protein>
<gene>
    <name evidence="2" type="ORF">JOC54_000979</name>
</gene>
<keyword evidence="1" id="KW-0812">Transmembrane</keyword>
<reference evidence="2" key="1">
    <citation type="submission" date="2021-01" db="EMBL/GenBank/DDBJ databases">
        <title>Genomic Encyclopedia of Type Strains, Phase IV (KMG-IV): sequencing the most valuable type-strain genomes for metagenomic binning, comparative biology and taxonomic classification.</title>
        <authorList>
            <person name="Goeker M."/>
        </authorList>
    </citation>
    <scope>NUCLEOTIDE SEQUENCE</scope>
    <source>
        <strain evidence="2">DSM 21943</strain>
    </source>
</reference>
<evidence type="ECO:0000313" key="3">
    <source>
        <dbReference type="Proteomes" id="UP001179280"/>
    </source>
</evidence>